<sequence>MLSQAEKKEVRSCLDKLCLHFVCFQINASFQVFICCQERKNFLTFTRPYLNGLVQYVGFIYCINYGMSIVVLPIMSCLAKWRVGHRESYREHCPNHETIDSRTIRIFCVTYILFSLRN</sequence>
<dbReference type="Proteomes" id="UP000298652">
    <property type="component" value="Chromosome 3"/>
</dbReference>
<reference evidence="2" key="1">
    <citation type="submission" date="2019-03" db="EMBL/GenBank/DDBJ databases">
        <title>WGS assembly of Setaria viridis.</title>
        <authorList>
            <person name="Huang P."/>
            <person name="Jenkins J."/>
            <person name="Grimwood J."/>
            <person name="Barry K."/>
            <person name="Healey A."/>
            <person name="Mamidi S."/>
            <person name="Sreedasyam A."/>
            <person name="Shu S."/>
            <person name="Feldman M."/>
            <person name="Wu J."/>
            <person name="Yu Y."/>
            <person name="Chen C."/>
            <person name="Johnson J."/>
            <person name="Rokhsar D."/>
            <person name="Baxter I."/>
            <person name="Schmutz J."/>
            <person name="Brutnell T."/>
            <person name="Kellogg E."/>
        </authorList>
    </citation>
    <scope>NUCLEOTIDE SEQUENCE [LARGE SCALE GENOMIC DNA]</scope>
</reference>
<evidence type="ECO:0000313" key="2">
    <source>
        <dbReference type="EMBL" id="TKW25448.1"/>
    </source>
</evidence>
<dbReference type="Gramene" id="TKW25448">
    <property type="protein sequence ID" value="TKW25448"/>
    <property type="gene ID" value="SEVIR_3G120400v2"/>
</dbReference>
<feature type="transmembrane region" description="Helical" evidence="1">
    <location>
        <begin position="53"/>
        <end position="79"/>
    </location>
</feature>
<name>A0A4U6V8E6_SETVI</name>
<accession>A0A4U6V8E6</accession>
<keyword evidence="3" id="KW-1185">Reference proteome</keyword>
<proteinExistence type="predicted"/>
<evidence type="ECO:0000256" key="1">
    <source>
        <dbReference type="SAM" id="Phobius"/>
    </source>
</evidence>
<organism evidence="2 3">
    <name type="scientific">Setaria viridis</name>
    <name type="common">Green bristlegrass</name>
    <name type="synonym">Setaria italica subsp. viridis</name>
    <dbReference type="NCBI Taxonomy" id="4556"/>
    <lineage>
        <taxon>Eukaryota</taxon>
        <taxon>Viridiplantae</taxon>
        <taxon>Streptophyta</taxon>
        <taxon>Embryophyta</taxon>
        <taxon>Tracheophyta</taxon>
        <taxon>Spermatophyta</taxon>
        <taxon>Magnoliopsida</taxon>
        <taxon>Liliopsida</taxon>
        <taxon>Poales</taxon>
        <taxon>Poaceae</taxon>
        <taxon>PACMAD clade</taxon>
        <taxon>Panicoideae</taxon>
        <taxon>Panicodae</taxon>
        <taxon>Paniceae</taxon>
        <taxon>Cenchrinae</taxon>
        <taxon>Setaria</taxon>
    </lineage>
</organism>
<keyword evidence="1" id="KW-0472">Membrane</keyword>
<keyword evidence="1" id="KW-1133">Transmembrane helix</keyword>
<dbReference type="AlphaFoldDB" id="A0A4U6V8E6"/>
<dbReference type="EMBL" id="CM016554">
    <property type="protein sequence ID" value="TKW25448.1"/>
    <property type="molecule type" value="Genomic_DNA"/>
</dbReference>
<protein>
    <submittedName>
        <fullName evidence="2">Uncharacterized protein</fullName>
    </submittedName>
</protein>
<gene>
    <name evidence="2" type="ORF">SEVIR_3G120400v2</name>
</gene>
<keyword evidence="1" id="KW-0812">Transmembrane</keyword>
<evidence type="ECO:0000313" key="3">
    <source>
        <dbReference type="Proteomes" id="UP000298652"/>
    </source>
</evidence>